<evidence type="ECO:0008006" key="4">
    <source>
        <dbReference type="Google" id="ProtNLM"/>
    </source>
</evidence>
<dbReference type="SUPFAM" id="SSF54427">
    <property type="entry name" value="NTF2-like"/>
    <property type="match status" value="1"/>
</dbReference>
<keyword evidence="1" id="KW-0732">Signal</keyword>
<name>A0ABP9ACQ2_9SPHI</name>
<dbReference type="EMBL" id="BAABIQ010000002">
    <property type="protein sequence ID" value="GAA4778808.1"/>
    <property type="molecule type" value="Genomic_DNA"/>
</dbReference>
<proteinExistence type="predicted"/>
<evidence type="ECO:0000256" key="1">
    <source>
        <dbReference type="SAM" id="SignalP"/>
    </source>
</evidence>
<keyword evidence="3" id="KW-1185">Reference proteome</keyword>
<dbReference type="Gene3D" id="3.10.450.50">
    <property type="match status" value="1"/>
</dbReference>
<comment type="caution">
    <text evidence="2">The sequence shown here is derived from an EMBL/GenBank/DDBJ whole genome shotgun (WGS) entry which is preliminary data.</text>
</comment>
<dbReference type="InterPro" id="IPR039437">
    <property type="entry name" value="FrzH/put_lumazine-bd"/>
</dbReference>
<protein>
    <recommendedName>
        <fullName evidence="4">Nuclear transport factor 2 family protein</fullName>
    </recommendedName>
</protein>
<evidence type="ECO:0000313" key="3">
    <source>
        <dbReference type="Proteomes" id="UP001501411"/>
    </source>
</evidence>
<feature type="signal peptide" evidence="1">
    <location>
        <begin position="1"/>
        <end position="21"/>
    </location>
</feature>
<sequence length="144" mass="16010">MKTFITSIAAAIIFISNSAFANTEGKANRSTVAAINHSLDLYTDALTNGQVAGLDQLFSEQFQQRYSTKKAGHTFGKEQVLGFLKKQKNIRQDCETDYSIVDENKGVAIAKVTMKYATFSRVDYVTVAQSKDDYQITQVVTTFE</sequence>
<organism evidence="2 3">
    <name type="scientific">Olivibacter ginsenosidimutans</name>
    <dbReference type="NCBI Taxonomy" id="1176537"/>
    <lineage>
        <taxon>Bacteria</taxon>
        <taxon>Pseudomonadati</taxon>
        <taxon>Bacteroidota</taxon>
        <taxon>Sphingobacteriia</taxon>
        <taxon>Sphingobacteriales</taxon>
        <taxon>Sphingobacteriaceae</taxon>
        <taxon>Olivibacter</taxon>
    </lineage>
</organism>
<dbReference type="InterPro" id="IPR032710">
    <property type="entry name" value="NTF2-like_dom_sf"/>
</dbReference>
<gene>
    <name evidence="2" type="ORF">GCM10023231_01730</name>
</gene>
<dbReference type="RefSeq" id="WP_345229792.1">
    <property type="nucleotide sequence ID" value="NZ_BAABIQ010000002.1"/>
</dbReference>
<dbReference type="Proteomes" id="UP001501411">
    <property type="component" value="Unassembled WGS sequence"/>
</dbReference>
<dbReference type="Pfam" id="PF12893">
    <property type="entry name" value="Lumazine_bd_2"/>
    <property type="match status" value="1"/>
</dbReference>
<evidence type="ECO:0000313" key="2">
    <source>
        <dbReference type="EMBL" id="GAA4778808.1"/>
    </source>
</evidence>
<accession>A0ABP9ACQ2</accession>
<reference evidence="3" key="1">
    <citation type="journal article" date="2019" name="Int. J. Syst. Evol. Microbiol.">
        <title>The Global Catalogue of Microorganisms (GCM) 10K type strain sequencing project: providing services to taxonomists for standard genome sequencing and annotation.</title>
        <authorList>
            <consortium name="The Broad Institute Genomics Platform"/>
            <consortium name="The Broad Institute Genome Sequencing Center for Infectious Disease"/>
            <person name="Wu L."/>
            <person name="Ma J."/>
        </authorList>
    </citation>
    <scope>NUCLEOTIDE SEQUENCE [LARGE SCALE GENOMIC DNA]</scope>
    <source>
        <strain evidence="3">JCM 18200</strain>
    </source>
</reference>
<feature type="chain" id="PRO_5045119082" description="Nuclear transport factor 2 family protein" evidence="1">
    <location>
        <begin position="22"/>
        <end position="144"/>
    </location>
</feature>